<feature type="compositionally biased region" description="Polar residues" evidence="4">
    <location>
        <begin position="496"/>
        <end position="506"/>
    </location>
</feature>
<feature type="compositionally biased region" description="Polar residues" evidence="4">
    <location>
        <begin position="434"/>
        <end position="449"/>
    </location>
</feature>
<dbReference type="InterPro" id="IPR036910">
    <property type="entry name" value="HMG_box_dom_sf"/>
</dbReference>
<feature type="region of interest" description="Disordered" evidence="4">
    <location>
        <begin position="490"/>
        <end position="509"/>
    </location>
</feature>
<evidence type="ECO:0000256" key="2">
    <source>
        <dbReference type="ARBA" id="ARBA00023242"/>
    </source>
</evidence>
<proteinExistence type="predicted"/>
<feature type="region of interest" description="Disordered" evidence="4">
    <location>
        <begin position="434"/>
        <end position="453"/>
    </location>
</feature>
<dbReference type="Pfam" id="PF00505">
    <property type="entry name" value="HMG_box"/>
    <property type="match status" value="1"/>
</dbReference>
<name>A0A0C9TMA7_PAXIN</name>
<dbReference type="SMART" id="SM00398">
    <property type="entry name" value="HMG"/>
    <property type="match status" value="1"/>
</dbReference>
<sequence>MPASRIHGRYSIARRPSGFASLTSDLIRPGVYGVPSPSPRSVTFAPNVTPGTFNESDDLDLSATSESSLGPNEQLFPPSELPPNPPSRRRAPPGKRRSLGYIPRPPNAFMLFRADFVRQKHVPGSIETNHGSLSKIIGNCWRSLPLEEKRIWEIRAKQEKEAHSKKHPGYRFRPVHNKNKDKKKDKQSATPEDERRCEEVAQLLLEGKKGEELAAAIRMLDEQKSAAPALLVAPQPSSAHSQFYPSRRPSSVPLPDSRFHAITLPSVPFFTPASRSGSPVNNISRKARMLMGQRRPSSALPYVGRSSWGMDELMFPPPPGIGSPAFGYHSASTSSFQRDDSPLPEVDTSLFDPSFLNANFGFQVGNGDPTINFTDMFSSLPPHAPSHSPISYNLAPLDHISPQDLSLSLGCAPASQFDVTSTSATRDMTSWGNHSPIEFSNSQPSSVYSGSPARSDLGLPLVAPRPQHVPGPAAFDMWQDISQHVGPESKLEHVEFSNSQPSSVYSGSPARSDLGLPLVAPRPQHVPGPAAFDMWQDISQHVGPESKLEHVGLSGGLLPQHMSGPGVADMDAQQMNMTEFETLFAGVDGFAF</sequence>
<keyword evidence="1 3" id="KW-0238">DNA-binding</keyword>
<reference evidence="7" key="2">
    <citation type="submission" date="2015-01" db="EMBL/GenBank/DDBJ databases">
        <title>Evolutionary Origins and Diversification of the Mycorrhizal Mutualists.</title>
        <authorList>
            <consortium name="DOE Joint Genome Institute"/>
            <consortium name="Mycorrhizal Genomics Consortium"/>
            <person name="Kohler A."/>
            <person name="Kuo A."/>
            <person name="Nagy L.G."/>
            <person name="Floudas D."/>
            <person name="Copeland A."/>
            <person name="Barry K.W."/>
            <person name="Cichocki N."/>
            <person name="Veneault-Fourrey C."/>
            <person name="LaButti K."/>
            <person name="Lindquist E.A."/>
            <person name="Lipzen A."/>
            <person name="Lundell T."/>
            <person name="Morin E."/>
            <person name="Murat C."/>
            <person name="Riley R."/>
            <person name="Ohm R."/>
            <person name="Sun H."/>
            <person name="Tunlid A."/>
            <person name="Henrissat B."/>
            <person name="Grigoriev I.V."/>
            <person name="Hibbett D.S."/>
            <person name="Martin F."/>
        </authorList>
    </citation>
    <scope>NUCLEOTIDE SEQUENCE [LARGE SCALE GENOMIC DNA]</scope>
    <source>
        <strain evidence="7">ATCC 200175</strain>
    </source>
</reference>
<keyword evidence="7" id="KW-1185">Reference proteome</keyword>
<feature type="compositionally biased region" description="Basic residues" evidence="4">
    <location>
        <begin position="163"/>
        <end position="181"/>
    </location>
</feature>
<evidence type="ECO:0000313" key="7">
    <source>
        <dbReference type="Proteomes" id="UP000053647"/>
    </source>
</evidence>
<dbReference type="InterPro" id="IPR051356">
    <property type="entry name" value="SOX/SOX-like_TF"/>
</dbReference>
<accession>A0A0C9TMA7</accession>
<organism evidence="6 7">
    <name type="scientific">Paxillus involutus ATCC 200175</name>
    <dbReference type="NCBI Taxonomy" id="664439"/>
    <lineage>
        <taxon>Eukaryota</taxon>
        <taxon>Fungi</taxon>
        <taxon>Dikarya</taxon>
        <taxon>Basidiomycota</taxon>
        <taxon>Agaricomycotina</taxon>
        <taxon>Agaricomycetes</taxon>
        <taxon>Agaricomycetidae</taxon>
        <taxon>Boletales</taxon>
        <taxon>Paxilineae</taxon>
        <taxon>Paxillaceae</taxon>
        <taxon>Paxillus</taxon>
    </lineage>
</organism>
<evidence type="ECO:0000256" key="3">
    <source>
        <dbReference type="PROSITE-ProRule" id="PRU00267"/>
    </source>
</evidence>
<feature type="compositionally biased region" description="Polar residues" evidence="4">
    <location>
        <begin position="62"/>
        <end position="71"/>
    </location>
</feature>
<dbReference type="AlphaFoldDB" id="A0A0C9TMA7"/>
<dbReference type="SUPFAM" id="SSF47095">
    <property type="entry name" value="HMG-box"/>
    <property type="match status" value="1"/>
</dbReference>
<reference evidence="6 7" key="1">
    <citation type="submission" date="2014-06" db="EMBL/GenBank/DDBJ databases">
        <authorList>
            <consortium name="DOE Joint Genome Institute"/>
            <person name="Kuo A."/>
            <person name="Kohler A."/>
            <person name="Nagy L.G."/>
            <person name="Floudas D."/>
            <person name="Copeland A."/>
            <person name="Barry K.W."/>
            <person name="Cichocki N."/>
            <person name="Veneault-Fourrey C."/>
            <person name="LaButti K."/>
            <person name="Lindquist E.A."/>
            <person name="Lipzen A."/>
            <person name="Lundell T."/>
            <person name="Morin E."/>
            <person name="Murat C."/>
            <person name="Sun H."/>
            <person name="Tunlid A."/>
            <person name="Henrissat B."/>
            <person name="Grigoriev I.V."/>
            <person name="Hibbett D.S."/>
            <person name="Martin F."/>
            <person name="Nordberg H.P."/>
            <person name="Cantor M.N."/>
            <person name="Hua S.X."/>
        </authorList>
    </citation>
    <scope>NUCLEOTIDE SEQUENCE [LARGE SCALE GENOMIC DNA]</scope>
    <source>
        <strain evidence="6 7">ATCC 200175</strain>
    </source>
</reference>
<dbReference type="GO" id="GO:0005634">
    <property type="term" value="C:nucleus"/>
    <property type="evidence" value="ECO:0007669"/>
    <property type="project" value="UniProtKB-UniRule"/>
</dbReference>
<dbReference type="Proteomes" id="UP000053647">
    <property type="component" value="Unassembled WGS sequence"/>
</dbReference>
<dbReference type="InterPro" id="IPR009071">
    <property type="entry name" value="HMG_box_dom"/>
</dbReference>
<dbReference type="EMBL" id="KN819374">
    <property type="protein sequence ID" value="KIJ11698.1"/>
    <property type="molecule type" value="Genomic_DNA"/>
</dbReference>
<dbReference type="PROSITE" id="PS50118">
    <property type="entry name" value="HMG_BOX_2"/>
    <property type="match status" value="1"/>
</dbReference>
<evidence type="ECO:0000313" key="6">
    <source>
        <dbReference type="EMBL" id="KIJ11698.1"/>
    </source>
</evidence>
<feature type="domain" description="HMG box" evidence="5">
    <location>
        <begin position="102"/>
        <end position="171"/>
    </location>
</feature>
<feature type="compositionally biased region" description="Polar residues" evidence="4">
    <location>
        <begin position="39"/>
        <end position="54"/>
    </location>
</feature>
<dbReference type="GO" id="GO:0000978">
    <property type="term" value="F:RNA polymerase II cis-regulatory region sequence-specific DNA binding"/>
    <property type="evidence" value="ECO:0007669"/>
    <property type="project" value="TreeGrafter"/>
</dbReference>
<gene>
    <name evidence="6" type="ORF">PAXINDRAFT_15407</name>
</gene>
<feature type="region of interest" description="Disordered" evidence="4">
    <location>
        <begin position="32"/>
        <end position="102"/>
    </location>
</feature>
<dbReference type="OrthoDB" id="6247875at2759"/>
<feature type="region of interest" description="Disordered" evidence="4">
    <location>
        <begin position="158"/>
        <end position="197"/>
    </location>
</feature>
<dbReference type="PANTHER" id="PTHR45789">
    <property type="entry name" value="FI18025P1"/>
    <property type="match status" value="1"/>
</dbReference>
<protein>
    <recommendedName>
        <fullName evidence="5">HMG box domain-containing protein</fullName>
    </recommendedName>
</protein>
<dbReference type="GO" id="GO:0000981">
    <property type="term" value="F:DNA-binding transcription factor activity, RNA polymerase II-specific"/>
    <property type="evidence" value="ECO:0007669"/>
    <property type="project" value="TreeGrafter"/>
</dbReference>
<feature type="compositionally biased region" description="Basic residues" evidence="4">
    <location>
        <begin position="87"/>
        <end position="98"/>
    </location>
</feature>
<dbReference type="PANTHER" id="PTHR45789:SF2">
    <property type="entry name" value="FI18025P1"/>
    <property type="match status" value="1"/>
</dbReference>
<dbReference type="Gene3D" id="1.10.30.10">
    <property type="entry name" value="High mobility group box domain"/>
    <property type="match status" value="1"/>
</dbReference>
<dbReference type="CDD" id="cd01389">
    <property type="entry name" value="HMG-box_ROX1-like"/>
    <property type="match status" value="1"/>
</dbReference>
<evidence type="ECO:0000256" key="1">
    <source>
        <dbReference type="ARBA" id="ARBA00023125"/>
    </source>
</evidence>
<evidence type="ECO:0000259" key="5">
    <source>
        <dbReference type="PROSITE" id="PS50118"/>
    </source>
</evidence>
<feature type="compositionally biased region" description="Basic and acidic residues" evidence="4">
    <location>
        <begin position="182"/>
        <end position="197"/>
    </location>
</feature>
<evidence type="ECO:0000256" key="4">
    <source>
        <dbReference type="SAM" id="MobiDB-lite"/>
    </source>
</evidence>
<keyword evidence="2 3" id="KW-0539">Nucleus</keyword>
<dbReference type="HOGENOM" id="CLU_026247_0_0_1"/>
<feature type="DNA-binding region" description="HMG box" evidence="3">
    <location>
        <begin position="102"/>
        <end position="171"/>
    </location>
</feature>